<protein>
    <submittedName>
        <fullName evidence="6">Response regulator transcription factor</fullName>
    </submittedName>
</protein>
<evidence type="ECO:0000313" key="7">
    <source>
        <dbReference type="Proteomes" id="UP000484885"/>
    </source>
</evidence>
<dbReference type="PANTHER" id="PTHR45566:SF1">
    <property type="entry name" value="HTH-TYPE TRANSCRIPTIONAL REGULATOR YHJB-RELATED"/>
    <property type="match status" value="1"/>
</dbReference>
<dbReference type="RefSeq" id="WP_164211370.1">
    <property type="nucleotide sequence ID" value="NZ_JAAGSC010000041.1"/>
</dbReference>
<comment type="caution">
    <text evidence="6">The sequence shown here is derived from an EMBL/GenBank/DDBJ whole genome shotgun (WGS) entry which is preliminary data.</text>
</comment>
<dbReference type="GO" id="GO:0006355">
    <property type="term" value="P:regulation of DNA-templated transcription"/>
    <property type="evidence" value="ECO:0007669"/>
    <property type="project" value="InterPro"/>
</dbReference>
<dbReference type="CDD" id="cd17535">
    <property type="entry name" value="REC_NarL-like"/>
    <property type="match status" value="1"/>
</dbReference>
<dbReference type="PROSITE" id="PS50110">
    <property type="entry name" value="RESPONSE_REGULATORY"/>
    <property type="match status" value="1"/>
</dbReference>
<reference evidence="6 7" key="1">
    <citation type="submission" date="2020-02" db="EMBL/GenBank/DDBJ databases">
        <authorList>
            <person name="Zhang X.-Y."/>
        </authorList>
    </citation>
    <scope>NUCLEOTIDE SEQUENCE [LARGE SCALE GENOMIC DNA]</scope>
    <source>
        <strain evidence="6 7">C33</strain>
    </source>
</reference>
<dbReference type="InterPro" id="IPR000792">
    <property type="entry name" value="Tscrpt_reg_LuxR_C"/>
</dbReference>
<evidence type="ECO:0000256" key="3">
    <source>
        <dbReference type="PROSITE-ProRule" id="PRU00169"/>
    </source>
</evidence>
<dbReference type="AlphaFoldDB" id="A0A845V187"/>
<dbReference type="PRINTS" id="PR00038">
    <property type="entry name" value="HTHLUXR"/>
</dbReference>
<dbReference type="InterPro" id="IPR051015">
    <property type="entry name" value="EvgA-like"/>
</dbReference>
<dbReference type="SMART" id="SM00448">
    <property type="entry name" value="REC"/>
    <property type="match status" value="1"/>
</dbReference>
<evidence type="ECO:0000259" key="4">
    <source>
        <dbReference type="PROSITE" id="PS50043"/>
    </source>
</evidence>
<name>A0A845V187_9GAMM</name>
<dbReference type="PROSITE" id="PS50043">
    <property type="entry name" value="HTH_LUXR_2"/>
    <property type="match status" value="1"/>
</dbReference>
<keyword evidence="1 3" id="KW-0597">Phosphoprotein</keyword>
<dbReference type="InterPro" id="IPR036388">
    <property type="entry name" value="WH-like_DNA-bd_sf"/>
</dbReference>
<feature type="domain" description="Response regulatory" evidence="5">
    <location>
        <begin position="5"/>
        <end position="122"/>
    </location>
</feature>
<feature type="domain" description="HTH luxR-type" evidence="4">
    <location>
        <begin position="144"/>
        <end position="209"/>
    </location>
</feature>
<dbReference type="Proteomes" id="UP000484885">
    <property type="component" value="Unassembled WGS sequence"/>
</dbReference>
<feature type="modified residue" description="4-aspartylphosphate" evidence="3">
    <location>
        <position position="57"/>
    </location>
</feature>
<gene>
    <name evidence="6" type="ORF">G3I74_09580</name>
</gene>
<proteinExistence type="predicted"/>
<dbReference type="SUPFAM" id="SSF52172">
    <property type="entry name" value="CheY-like"/>
    <property type="match status" value="1"/>
</dbReference>
<dbReference type="SUPFAM" id="SSF46894">
    <property type="entry name" value="C-terminal effector domain of the bipartite response regulators"/>
    <property type="match status" value="1"/>
</dbReference>
<dbReference type="InterPro" id="IPR058245">
    <property type="entry name" value="NreC/VraR/RcsB-like_REC"/>
</dbReference>
<dbReference type="Gene3D" id="1.10.10.10">
    <property type="entry name" value="Winged helix-like DNA-binding domain superfamily/Winged helix DNA-binding domain"/>
    <property type="match status" value="1"/>
</dbReference>
<evidence type="ECO:0000256" key="1">
    <source>
        <dbReference type="ARBA" id="ARBA00022553"/>
    </source>
</evidence>
<evidence type="ECO:0000256" key="2">
    <source>
        <dbReference type="ARBA" id="ARBA00023125"/>
    </source>
</evidence>
<keyword evidence="7" id="KW-1185">Reference proteome</keyword>
<dbReference type="CDD" id="cd06170">
    <property type="entry name" value="LuxR_C_like"/>
    <property type="match status" value="1"/>
</dbReference>
<dbReference type="InterPro" id="IPR001789">
    <property type="entry name" value="Sig_transdc_resp-reg_receiver"/>
</dbReference>
<dbReference type="InterPro" id="IPR011006">
    <property type="entry name" value="CheY-like_superfamily"/>
</dbReference>
<dbReference type="SMART" id="SM00421">
    <property type="entry name" value="HTH_LUXR"/>
    <property type="match status" value="1"/>
</dbReference>
<evidence type="ECO:0000259" key="5">
    <source>
        <dbReference type="PROSITE" id="PS50110"/>
    </source>
</evidence>
<accession>A0A845V187</accession>
<keyword evidence="2" id="KW-0238">DNA-binding</keyword>
<sequence>MNRRKVIVADDHPLFREALSLALRQALGDVVIAQAGSMEELQQVTAEHDSADLVLLDLHMPGVQGFSALVYLRAHHPELPVCLISANNNAVVIQRALDHGAAAFIHKSASVEEIRNALETVLAGDIWHPPESDVAGSAADELDVAGRLGELTPQQFRVLMMLADGLLNKQIAFELGISEATVKAHMTAIFRKLEVSNRTQAVLLLNQLGVDSPAQAADAFQPSRGA</sequence>
<dbReference type="InterPro" id="IPR016032">
    <property type="entry name" value="Sig_transdc_resp-reg_C-effctor"/>
</dbReference>
<dbReference type="PANTHER" id="PTHR45566">
    <property type="entry name" value="HTH-TYPE TRANSCRIPTIONAL REGULATOR YHJB-RELATED"/>
    <property type="match status" value="1"/>
</dbReference>
<dbReference type="EMBL" id="JAAGSC010000041">
    <property type="protein sequence ID" value="NDY95980.1"/>
    <property type="molecule type" value="Genomic_DNA"/>
</dbReference>
<dbReference type="Pfam" id="PF00196">
    <property type="entry name" value="GerE"/>
    <property type="match status" value="1"/>
</dbReference>
<evidence type="ECO:0000313" key="6">
    <source>
        <dbReference type="EMBL" id="NDY95980.1"/>
    </source>
</evidence>
<dbReference type="GO" id="GO:0003677">
    <property type="term" value="F:DNA binding"/>
    <property type="evidence" value="ECO:0007669"/>
    <property type="project" value="UniProtKB-KW"/>
</dbReference>
<dbReference type="Gene3D" id="3.40.50.2300">
    <property type="match status" value="1"/>
</dbReference>
<dbReference type="GO" id="GO:0000160">
    <property type="term" value="P:phosphorelay signal transduction system"/>
    <property type="evidence" value="ECO:0007669"/>
    <property type="project" value="InterPro"/>
</dbReference>
<organism evidence="6 7">
    <name type="scientific">Wenzhouxiangella limi</name>
    <dbReference type="NCBI Taxonomy" id="2707351"/>
    <lineage>
        <taxon>Bacteria</taxon>
        <taxon>Pseudomonadati</taxon>
        <taxon>Pseudomonadota</taxon>
        <taxon>Gammaproteobacteria</taxon>
        <taxon>Chromatiales</taxon>
        <taxon>Wenzhouxiangellaceae</taxon>
        <taxon>Wenzhouxiangella</taxon>
    </lineage>
</organism>
<dbReference type="PROSITE" id="PS00622">
    <property type="entry name" value="HTH_LUXR_1"/>
    <property type="match status" value="1"/>
</dbReference>
<dbReference type="Pfam" id="PF00072">
    <property type="entry name" value="Response_reg"/>
    <property type="match status" value="1"/>
</dbReference>